<dbReference type="EMBL" id="MW006479">
    <property type="protein sequence ID" value="QPI15200.1"/>
    <property type="molecule type" value="Genomic_DNA"/>
</dbReference>
<name>A0A7S9SPJ7_9CAUD</name>
<protein>
    <submittedName>
        <fullName evidence="1">Portal protein</fullName>
    </submittedName>
</protein>
<organism evidence="1 2">
    <name type="scientific">Salmonella phage GEC_vB_N5</name>
    <dbReference type="NCBI Taxonomy" id="2777378"/>
    <lineage>
        <taxon>Viruses</taxon>
        <taxon>Duplodnaviria</taxon>
        <taxon>Heunggongvirae</taxon>
        <taxon>Uroviricota</taxon>
        <taxon>Caudoviricetes</taxon>
        <taxon>Demerecviridae</taxon>
        <taxon>Markadamsvirinae</taxon>
        <taxon>Tequintavirus</taxon>
        <taxon>Tequintavirus N5</taxon>
    </lineage>
</organism>
<accession>A0A7S9SPJ7</accession>
<proteinExistence type="predicted"/>
<sequence length="29" mass="3352">MLKNSNWISLTKKQSFQIGRHSMIDIGMS</sequence>
<evidence type="ECO:0000313" key="2">
    <source>
        <dbReference type="Proteomes" id="UP000594606"/>
    </source>
</evidence>
<reference evidence="1 2" key="1">
    <citation type="submission" date="2020-09" db="EMBL/GenBank/DDBJ databases">
        <authorList>
            <person name="Makalatia K."/>
            <person name="Wagemans J."/>
        </authorList>
    </citation>
    <scope>NUCLEOTIDE SEQUENCE [LARGE SCALE GENOMIC DNA]</scope>
</reference>
<keyword evidence="2" id="KW-1185">Reference proteome</keyword>
<gene>
    <name evidence="1" type="ORF">GECvBN5_gp184c</name>
</gene>
<dbReference type="Proteomes" id="UP000594606">
    <property type="component" value="Segment"/>
</dbReference>
<evidence type="ECO:0000313" key="1">
    <source>
        <dbReference type="EMBL" id="QPI15200.1"/>
    </source>
</evidence>